<dbReference type="InterPro" id="IPR049326">
    <property type="entry name" value="Rhodopsin_dom_fungi"/>
</dbReference>
<dbReference type="InterPro" id="IPR052337">
    <property type="entry name" value="SAT4-like"/>
</dbReference>
<dbReference type="PANTHER" id="PTHR33048">
    <property type="entry name" value="PTH11-LIKE INTEGRAL MEMBRANE PROTEIN (AFU_ORTHOLOGUE AFUA_5G11245)"/>
    <property type="match status" value="1"/>
</dbReference>
<proteinExistence type="inferred from homology"/>
<accession>A0AAD4HZF9</accession>
<dbReference type="Pfam" id="PF20684">
    <property type="entry name" value="Fung_rhodopsin"/>
    <property type="match status" value="1"/>
</dbReference>
<evidence type="ECO:0000256" key="7">
    <source>
        <dbReference type="SAM" id="Phobius"/>
    </source>
</evidence>
<sequence length="333" mass="36273">MISIGKLGSDDYIVVLCILLSISYVVLAGVAISYGGGRHMATLPPENTSHAIYYTVVSFVPGVTSFTIPKFAVIILLAKILDPGPWHKRLMWLISILYLLMSAGMLVINFAQCTPAAAQWGGAEGTCWDRRITVDYAMALGICSAIFDFYLALYPTIVLFRLQLNWKKKLALSSSLGFGYCACAITCYKCYTLSGLLSLVDFTYAVDDVVLWTNIEGNCVLIGACIPTLFPLVKKIFGASALGGSTPKNSNQKQSGPTSTIVTIGSVPKNKKRVKSALGLSQLDTVNDDSKYIILEERSFHASTTELRAEDAAELRKQEQQQQLARATSQPGW</sequence>
<keyword evidence="2 7" id="KW-0812">Transmembrane</keyword>
<feature type="transmembrane region" description="Helical" evidence="7">
    <location>
        <begin position="12"/>
        <end position="32"/>
    </location>
</feature>
<keyword evidence="3 7" id="KW-1133">Transmembrane helix</keyword>
<dbReference type="PANTHER" id="PTHR33048:SF155">
    <property type="entry name" value="INTEGRAL MEMBRANE PROTEIN"/>
    <property type="match status" value="1"/>
</dbReference>
<reference evidence="9" key="1">
    <citation type="submission" date="2023-02" db="EMBL/GenBank/DDBJ databases">
        <authorList>
            <person name="Palmer J.M."/>
        </authorList>
    </citation>
    <scope>NUCLEOTIDE SEQUENCE</scope>
    <source>
        <strain evidence="9">FW57</strain>
    </source>
</reference>
<dbReference type="EMBL" id="JAHCVI010000001">
    <property type="protein sequence ID" value="KAG7290027.1"/>
    <property type="molecule type" value="Genomic_DNA"/>
</dbReference>
<comment type="similarity">
    <text evidence="5">Belongs to the SAT4 family.</text>
</comment>
<comment type="subcellular location">
    <subcellularLocation>
        <location evidence="1">Membrane</location>
        <topology evidence="1">Multi-pass membrane protein</topology>
    </subcellularLocation>
</comment>
<evidence type="ECO:0000256" key="2">
    <source>
        <dbReference type="ARBA" id="ARBA00022692"/>
    </source>
</evidence>
<feature type="transmembrane region" description="Helical" evidence="7">
    <location>
        <begin position="52"/>
        <end position="78"/>
    </location>
</feature>
<evidence type="ECO:0000256" key="6">
    <source>
        <dbReference type="SAM" id="MobiDB-lite"/>
    </source>
</evidence>
<evidence type="ECO:0000256" key="4">
    <source>
        <dbReference type="ARBA" id="ARBA00023136"/>
    </source>
</evidence>
<evidence type="ECO:0000313" key="9">
    <source>
        <dbReference type="EMBL" id="KAG7290027.1"/>
    </source>
</evidence>
<dbReference type="AlphaFoldDB" id="A0AAD4HZF9"/>
<feature type="compositionally biased region" description="Polar residues" evidence="6">
    <location>
        <begin position="320"/>
        <end position="333"/>
    </location>
</feature>
<evidence type="ECO:0000313" key="10">
    <source>
        <dbReference type="Proteomes" id="UP001197093"/>
    </source>
</evidence>
<feature type="region of interest" description="Disordered" evidence="6">
    <location>
        <begin position="311"/>
        <end position="333"/>
    </location>
</feature>
<evidence type="ECO:0000256" key="1">
    <source>
        <dbReference type="ARBA" id="ARBA00004141"/>
    </source>
</evidence>
<comment type="caution">
    <text evidence="9">The sequence shown here is derived from an EMBL/GenBank/DDBJ whole genome shotgun (WGS) entry which is preliminary data.</text>
</comment>
<feature type="transmembrane region" description="Helical" evidence="7">
    <location>
        <begin position="136"/>
        <end position="160"/>
    </location>
</feature>
<evidence type="ECO:0000256" key="3">
    <source>
        <dbReference type="ARBA" id="ARBA00022989"/>
    </source>
</evidence>
<dbReference type="Proteomes" id="UP001197093">
    <property type="component" value="Unassembled WGS sequence"/>
</dbReference>
<feature type="transmembrane region" description="Helical" evidence="7">
    <location>
        <begin position="90"/>
        <end position="111"/>
    </location>
</feature>
<feature type="domain" description="Rhodopsin" evidence="8">
    <location>
        <begin position="5"/>
        <end position="235"/>
    </location>
</feature>
<dbReference type="GO" id="GO:0016020">
    <property type="term" value="C:membrane"/>
    <property type="evidence" value="ECO:0007669"/>
    <property type="project" value="UniProtKB-SubCell"/>
</dbReference>
<keyword evidence="4 7" id="KW-0472">Membrane</keyword>
<name>A0AAD4HZF9_9PEZI</name>
<evidence type="ECO:0000259" key="8">
    <source>
        <dbReference type="Pfam" id="PF20684"/>
    </source>
</evidence>
<keyword evidence="10" id="KW-1185">Reference proteome</keyword>
<organism evidence="9 10">
    <name type="scientific">Staphylotrichum longicolle</name>
    <dbReference type="NCBI Taxonomy" id="669026"/>
    <lineage>
        <taxon>Eukaryota</taxon>
        <taxon>Fungi</taxon>
        <taxon>Dikarya</taxon>
        <taxon>Ascomycota</taxon>
        <taxon>Pezizomycotina</taxon>
        <taxon>Sordariomycetes</taxon>
        <taxon>Sordariomycetidae</taxon>
        <taxon>Sordariales</taxon>
        <taxon>Chaetomiaceae</taxon>
        <taxon>Staphylotrichum</taxon>
    </lineage>
</organism>
<gene>
    <name evidence="9" type="ORF">NEMBOFW57_000019</name>
</gene>
<evidence type="ECO:0000256" key="5">
    <source>
        <dbReference type="ARBA" id="ARBA00038359"/>
    </source>
</evidence>
<protein>
    <recommendedName>
        <fullName evidence="8">Rhodopsin domain-containing protein</fullName>
    </recommendedName>
</protein>